<dbReference type="RefSeq" id="WP_014105424.1">
    <property type="nucleotide sequence ID" value="NC_016027.1"/>
</dbReference>
<accession>G2I6Y5</accession>
<dbReference type="KEGG" id="gxy:GLX_14700"/>
<dbReference type="Pfam" id="PF05598">
    <property type="entry name" value="DUF772"/>
    <property type="match status" value="1"/>
</dbReference>
<dbReference type="PATRIC" id="fig|634177.7.peg.1683"/>
<dbReference type="AlphaFoldDB" id="G2I6Y5"/>
<organism evidence="2 3">
    <name type="scientific">Komagataeibacter medellinensis (strain NBRC 3288 / BCRC 11682 / LMG 1693 / Kondo 51)</name>
    <name type="common">Gluconacetobacter medellinensis</name>
    <dbReference type="NCBI Taxonomy" id="634177"/>
    <lineage>
        <taxon>Bacteria</taxon>
        <taxon>Pseudomonadati</taxon>
        <taxon>Pseudomonadota</taxon>
        <taxon>Alphaproteobacteria</taxon>
        <taxon>Acetobacterales</taxon>
        <taxon>Acetobacteraceae</taxon>
        <taxon>Komagataeibacter</taxon>
    </lineage>
</organism>
<dbReference type="HOGENOM" id="CLU_021293_1_1_5"/>
<dbReference type="PANTHER" id="PTHR33408">
    <property type="entry name" value="TRANSPOSASE"/>
    <property type="match status" value="1"/>
</dbReference>
<evidence type="ECO:0000313" key="2">
    <source>
        <dbReference type="EMBL" id="BAK83882.1"/>
    </source>
</evidence>
<dbReference type="Proteomes" id="UP000009044">
    <property type="component" value="Chromosome"/>
</dbReference>
<reference evidence="3" key="1">
    <citation type="journal article" date="2011" name="J. Bacteriol.">
        <title>Complete genome sequence of NBRC 3288, a unique cellulose-nonproducing strain of Gluconacetobacter xylinus isolated from vinegar.</title>
        <authorList>
            <person name="Ogino H."/>
            <person name="Azuma Y."/>
            <person name="Hosoyama A."/>
            <person name="Nakazawa H."/>
            <person name="Matsutani M."/>
            <person name="Hasegawa A."/>
            <person name="Otsuyama K."/>
            <person name="Matsushita K."/>
            <person name="Fujita N."/>
            <person name="Shirai M."/>
        </authorList>
    </citation>
    <scope>NUCLEOTIDE SEQUENCE [LARGE SCALE GENOMIC DNA]</scope>
    <source>
        <strain evidence="3">NBRC 3288 / BCRC 11682 / LMG 1693</strain>
    </source>
</reference>
<sequence length="160" mass="18477">MSSFISFDRSQPYLLPPDLKLWLPADDMAHFIVAAVERVPMNAFYVPVRTGGKAQYHPRLMLAFLIFIYANRTFSSRRIERATYRDIGVRFVAANLHPDHDTIATFRWTNRAAIEAAFAQVLLLARAGQARYAWVWCRPTARQSMPMRRPVSAPCCRWET</sequence>
<evidence type="ECO:0000313" key="3">
    <source>
        <dbReference type="Proteomes" id="UP000009044"/>
    </source>
</evidence>
<evidence type="ECO:0000259" key="1">
    <source>
        <dbReference type="Pfam" id="PF05598"/>
    </source>
</evidence>
<feature type="domain" description="Transposase InsH N-terminal" evidence="1">
    <location>
        <begin position="20"/>
        <end position="107"/>
    </location>
</feature>
<dbReference type="eggNOG" id="COG3666">
    <property type="taxonomic scope" value="Bacteria"/>
</dbReference>
<protein>
    <submittedName>
        <fullName evidence="2">Transposase</fullName>
    </submittedName>
</protein>
<dbReference type="EMBL" id="AP012159">
    <property type="protein sequence ID" value="BAK83882.1"/>
    <property type="molecule type" value="Genomic_DNA"/>
</dbReference>
<proteinExistence type="predicted"/>
<gene>
    <name evidence="2" type="ordered locus">GLX_14700</name>
</gene>
<name>G2I6Y5_KOMMN</name>
<dbReference type="InterPro" id="IPR008490">
    <property type="entry name" value="Transposase_InsH_N"/>
</dbReference>